<gene>
    <name evidence="8" type="ORF">FEM03_10455</name>
</gene>
<feature type="compositionally biased region" description="Pro residues" evidence="6">
    <location>
        <begin position="1028"/>
        <end position="1040"/>
    </location>
</feature>
<evidence type="ECO:0000256" key="1">
    <source>
        <dbReference type="ARBA" id="ARBA00022679"/>
    </source>
</evidence>
<dbReference type="GO" id="GO:0004674">
    <property type="term" value="F:protein serine/threonine kinase activity"/>
    <property type="evidence" value="ECO:0007669"/>
    <property type="project" value="TreeGrafter"/>
</dbReference>
<dbReference type="Gene3D" id="3.30.200.20">
    <property type="entry name" value="Phosphorylase Kinase, domain 1"/>
    <property type="match status" value="1"/>
</dbReference>
<name>A0A5R8KEK0_9BACT</name>
<evidence type="ECO:0000313" key="8">
    <source>
        <dbReference type="EMBL" id="TLD70724.1"/>
    </source>
</evidence>
<dbReference type="GO" id="GO:0005524">
    <property type="term" value="F:ATP binding"/>
    <property type="evidence" value="ECO:0007669"/>
    <property type="project" value="UniProtKB-UniRule"/>
</dbReference>
<accession>A0A5R8KEK0</accession>
<dbReference type="InterPro" id="IPR011009">
    <property type="entry name" value="Kinase-like_dom_sf"/>
</dbReference>
<keyword evidence="1" id="KW-0808">Transferase</keyword>
<evidence type="ECO:0000256" key="4">
    <source>
        <dbReference type="ARBA" id="ARBA00022840"/>
    </source>
</evidence>
<proteinExistence type="predicted"/>
<sequence length="1409" mass="153814">MNDLPIDGDSGDVEADFQLKRPQSGSRPSVYWEPPTLGELQEMLPSYEFLDLLGRGGMGAVFRARQLSLDRLVAIKVLPGDVFDDEDATFVQRFQNEARTMGRMNHPGIVNVFDFGEAVGTGSGQRLLYFVMEYVEGTDVSKMVLDQGRLAPAHALAIAAHVCDALTYAHGHGVIHRDIKPANVLINREGQVKVADFGLAKGAETEEKLGMTRQDVALGTPDYVAPEALVVGMESDHRGDLYAVGVMLYNMLTGEIPRGMFQLPSDKVGSDSRFDKIIVKAMQADRELRYQSAGEIRRALDEILTTPMVKLEADDDDIPRAVLADSRPMGQRPGPGGGVGRHSGPVKVQGQAHAHGQQVLPQRRTAPVQVMKHEEPTKPGWLIPALVMVPVLAVSGWFLMKPAVKVESRVGGPEPVLVVEKAPVEEGLYPRGKWVGVFTKAADVARFTQGDSPAMRFDPDGGMRFAKYVSLAVPEASGKDWGIRARFRMMKDRDVEVKLRNSANHFYGVRIKKGMASLVYHRRHDDKAMAGMSFPEPIKLDFLRENEEFDVEFFAVGKRLVARVANRYLGRAVDDKIEQGELSIYGCMNVRNIQVMRLDGMEEGEALRLARVDRIGVDVSPDAVPIRRPSAPPASKPMLAESTGGVKVFPPGEWVRLFEKWEQLPTKLRQDGESKMEADGWLTTKYDFHLNDFKVRNGGIRATFRKVDGLPSPMLRIRMNNDPTGGGYEYAIAGRRKVRVIQRGSGAFVTDIAGETAPNAASVVENGGEFNLELFAVGSRLWGRHNGEVVSVADHDRWSEGFMALFPKNQPVRGIEVINLDGLSEAEALAKVGLDEKAAADTGGKMLAAGKTQEGDLRGLPPEFAELQKRMEGLMTERVTGPYEQALKKLNAGYLVALGREDTNARQAGNLDEVLVFQQAAALVKSDALALVPAEDGAGVPEVLKRLRSTWRGTYAGIVQTREGAAKGLQSQFDAALVKLEATLTQQDRVQDALAVRGWREGMMKPGQAGTMATAALEQVSLETKPVPASPAPSPIPTPTPAKEVPKVAEAKTRDTEVAAGPGDAKAAALMVFSKEGTVEIQVGREVRTAKAESDLPERGFELVGVRMVGAAANRRPISKEEMQTLGGLRELKVLRMEYMNVEDEALRVLASLSALRELVMRENQSMTDEGLAILGTLKDLERLNLEGSRQVTSAGIGHLRGLKNLRDLHLAHCPKLDVAMLPHLADMKSLTLLSLHACLAIAGEDLERAISLPSLRSTSFSASQVETPIDLKAAKSLMTCRFYGNNPNDLMTEVEMITLTSSPSVNHLLLDGRMLNEGHLVRLGEMPGLTSVMFQNVALPGSGLTSIKGGRIERVGLRGMRFTDGMLAEMAQIKSLKVIEIFPGTQVTAEGLAKFSKLRADVRIDHRS</sequence>
<keyword evidence="9" id="KW-1185">Reference proteome</keyword>
<dbReference type="EMBL" id="VAUV01000007">
    <property type="protein sequence ID" value="TLD70724.1"/>
    <property type="molecule type" value="Genomic_DNA"/>
</dbReference>
<dbReference type="PANTHER" id="PTHR43289:SF6">
    <property type="entry name" value="SERINE_THREONINE-PROTEIN KINASE NEKL-3"/>
    <property type="match status" value="1"/>
</dbReference>
<dbReference type="SUPFAM" id="SSF56112">
    <property type="entry name" value="Protein kinase-like (PK-like)"/>
    <property type="match status" value="1"/>
</dbReference>
<evidence type="ECO:0000256" key="5">
    <source>
        <dbReference type="PROSITE-ProRule" id="PRU10141"/>
    </source>
</evidence>
<dbReference type="SMART" id="SM00220">
    <property type="entry name" value="S_TKc"/>
    <property type="match status" value="1"/>
</dbReference>
<dbReference type="Proteomes" id="UP000306196">
    <property type="component" value="Unassembled WGS sequence"/>
</dbReference>
<evidence type="ECO:0000256" key="2">
    <source>
        <dbReference type="ARBA" id="ARBA00022741"/>
    </source>
</evidence>
<evidence type="ECO:0000256" key="6">
    <source>
        <dbReference type="SAM" id="MobiDB-lite"/>
    </source>
</evidence>
<dbReference type="InterPro" id="IPR008271">
    <property type="entry name" value="Ser/Thr_kinase_AS"/>
</dbReference>
<feature type="region of interest" description="Disordered" evidence="6">
    <location>
        <begin position="325"/>
        <end position="347"/>
    </location>
</feature>
<keyword evidence="4 5" id="KW-0067">ATP-binding</keyword>
<keyword evidence="2 5" id="KW-0547">Nucleotide-binding</keyword>
<protein>
    <recommendedName>
        <fullName evidence="7">Protein kinase domain-containing protein</fullName>
    </recommendedName>
</protein>
<organism evidence="8 9">
    <name type="scientific">Phragmitibacter flavus</name>
    <dbReference type="NCBI Taxonomy" id="2576071"/>
    <lineage>
        <taxon>Bacteria</taxon>
        <taxon>Pseudomonadati</taxon>
        <taxon>Verrucomicrobiota</taxon>
        <taxon>Verrucomicrobiia</taxon>
        <taxon>Verrucomicrobiales</taxon>
        <taxon>Verrucomicrobiaceae</taxon>
        <taxon>Phragmitibacter</taxon>
    </lineage>
</organism>
<dbReference type="PROSITE" id="PS00107">
    <property type="entry name" value="PROTEIN_KINASE_ATP"/>
    <property type="match status" value="1"/>
</dbReference>
<dbReference type="PROSITE" id="PS50011">
    <property type="entry name" value="PROTEIN_KINASE_DOM"/>
    <property type="match status" value="1"/>
</dbReference>
<comment type="caution">
    <text evidence="8">The sequence shown here is derived from an EMBL/GenBank/DDBJ whole genome shotgun (WGS) entry which is preliminary data.</text>
</comment>
<dbReference type="OrthoDB" id="6111975at2"/>
<dbReference type="Gene3D" id="1.10.510.10">
    <property type="entry name" value="Transferase(Phosphotransferase) domain 1"/>
    <property type="match status" value="1"/>
</dbReference>
<keyword evidence="3" id="KW-0418">Kinase</keyword>
<dbReference type="RefSeq" id="WP_138086195.1">
    <property type="nucleotide sequence ID" value="NZ_VAUV01000007.1"/>
</dbReference>
<feature type="binding site" evidence="5">
    <location>
        <position position="76"/>
    </location>
    <ligand>
        <name>ATP</name>
        <dbReference type="ChEBI" id="CHEBI:30616"/>
    </ligand>
</feature>
<dbReference type="InterPro" id="IPR032675">
    <property type="entry name" value="LRR_dom_sf"/>
</dbReference>
<dbReference type="PROSITE" id="PS00108">
    <property type="entry name" value="PROTEIN_KINASE_ST"/>
    <property type="match status" value="1"/>
</dbReference>
<dbReference type="PANTHER" id="PTHR43289">
    <property type="entry name" value="MITOGEN-ACTIVATED PROTEIN KINASE KINASE KINASE 20-RELATED"/>
    <property type="match status" value="1"/>
</dbReference>
<dbReference type="InterPro" id="IPR017441">
    <property type="entry name" value="Protein_kinase_ATP_BS"/>
</dbReference>
<dbReference type="SUPFAM" id="SSF52047">
    <property type="entry name" value="RNI-like"/>
    <property type="match status" value="1"/>
</dbReference>
<dbReference type="CDD" id="cd14014">
    <property type="entry name" value="STKc_PknB_like"/>
    <property type="match status" value="1"/>
</dbReference>
<dbReference type="Gene3D" id="3.80.10.10">
    <property type="entry name" value="Ribonuclease Inhibitor"/>
    <property type="match status" value="2"/>
</dbReference>
<evidence type="ECO:0000313" key="9">
    <source>
        <dbReference type="Proteomes" id="UP000306196"/>
    </source>
</evidence>
<evidence type="ECO:0000256" key="3">
    <source>
        <dbReference type="ARBA" id="ARBA00022777"/>
    </source>
</evidence>
<evidence type="ECO:0000259" key="7">
    <source>
        <dbReference type="PROSITE" id="PS50011"/>
    </source>
</evidence>
<feature type="domain" description="Protein kinase" evidence="7">
    <location>
        <begin position="47"/>
        <end position="323"/>
    </location>
</feature>
<feature type="region of interest" description="Disordered" evidence="6">
    <location>
        <begin position="1025"/>
        <end position="1045"/>
    </location>
</feature>
<dbReference type="Pfam" id="PF00069">
    <property type="entry name" value="Pkinase"/>
    <property type="match status" value="1"/>
</dbReference>
<dbReference type="InterPro" id="IPR000719">
    <property type="entry name" value="Prot_kinase_dom"/>
</dbReference>
<reference evidence="8 9" key="1">
    <citation type="submission" date="2019-05" db="EMBL/GenBank/DDBJ databases">
        <title>Verrucobacter flavum gen. nov., sp. nov. a new member of the family Verrucomicrobiaceae.</title>
        <authorList>
            <person name="Szuroczki S."/>
            <person name="Abbaszade G."/>
            <person name="Szabo A."/>
            <person name="Felfoldi T."/>
            <person name="Schumann P."/>
            <person name="Boka K."/>
            <person name="Keki Z."/>
            <person name="Toumi M."/>
            <person name="Toth E."/>
        </authorList>
    </citation>
    <scope>NUCLEOTIDE SEQUENCE [LARGE SCALE GENOMIC DNA]</scope>
    <source>
        <strain evidence="8 9">MG-N-17</strain>
    </source>
</reference>